<accession>A0A7H2BB56</accession>
<keyword evidence="1" id="KW-0812">Transmembrane</keyword>
<gene>
    <name evidence="2" type="ORF">IDM49_06395</name>
</gene>
<dbReference type="RefSeq" id="WP_190723915.1">
    <property type="nucleotide sequence ID" value="NZ_CP061539.1"/>
</dbReference>
<dbReference type="AlphaFoldDB" id="A0A7H2BB56"/>
<name>A0A7H2BB56_9MICC</name>
<keyword evidence="1" id="KW-1133">Transmembrane helix</keyword>
<evidence type="ECO:0000313" key="2">
    <source>
        <dbReference type="EMBL" id="QNV36902.1"/>
    </source>
</evidence>
<dbReference type="Proteomes" id="UP000516404">
    <property type="component" value="Chromosome"/>
</dbReference>
<dbReference type="KEGG" id="rter:IDM49_06395"/>
<reference evidence="2 3" key="1">
    <citation type="submission" date="2020-09" db="EMBL/GenBank/DDBJ databases">
        <title>Investigation of environmental microbes.</title>
        <authorList>
            <person name="Ou Y."/>
            <person name="Kang Q."/>
        </authorList>
    </citation>
    <scope>NUCLEOTIDE SEQUENCE [LARGE SCALE GENOMIC DNA]</scope>
    <source>
        <strain evidence="2 3">KJZ-14</strain>
    </source>
</reference>
<keyword evidence="3" id="KW-1185">Reference proteome</keyword>
<proteinExistence type="predicted"/>
<dbReference type="GeneID" id="96623861"/>
<feature type="transmembrane region" description="Helical" evidence="1">
    <location>
        <begin position="6"/>
        <end position="26"/>
    </location>
</feature>
<keyword evidence="1" id="KW-0472">Membrane</keyword>
<evidence type="ECO:0000313" key="3">
    <source>
        <dbReference type="Proteomes" id="UP000516404"/>
    </source>
</evidence>
<evidence type="ECO:0000256" key="1">
    <source>
        <dbReference type="SAM" id="Phobius"/>
    </source>
</evidence>
<sequence length="120" mass="13818">MPWWFWIVLWGSLVVASLALLAYLLFVTLKKGWKALSEVEAWEADFSSRLAEANSVSYRKLESPSEPAIFTPVGEAVSHYESGKQERKIDRAVRRYQRRETLGQPQRVDDLRIYAQEGAD</sequence>
<dbReference type="EMBL" id="CP061539">
    <property type="protein sequence ID" value="QNV36902.1"/>
    <property type="molecule type" value="Genomic_DNA"/>
</dbReference>
<protein>
    <submittedName>
        <fullName evidence="2">Uncharacterized protein</fullName>
    </submittedName>
</protein>
<organism evidence="2 3">
    <name type="scientific">Rothia terrae</name>
    <dbReference type="NCBI Taxonomy" id="396015"/>
    <lineage>
        <taxon>Bacteria</taxon>
        <taxon>Bacillati</taxon>
        <taxon>Actinomycetota</taxon>
        <taxon>Actinomycetes</taxon>
        <taxon>Micrococcales</taxon>
        <taxon>Micrococcaceae</taxon>
        <taxon>Rothia</taxon>
    </lineage>
</organism>